<dbReference type="CDD" id="cd17332">
    <property type="entry name" value="MFS_MelB_like"/>
    <property type="match status" value="1"/>
</dbReference>
<dbReference type="GO" id="GO:0006814">
    <property type="term" value="P:sodium ion transport"/>
    <property type="evidence" value="ECO:0007669"/>
    <property type="project" value="InterPro"/>
</dbReference>
<keyword evidence="3 6" id="KW-0812">Transmembrane</keyword>
<dbReference type="PANTHER" id="PTHR11328:SF24">
    <property type="entry name" value="MAJOR FACILITATOR SUPERFAMILY (MFS) PROFILE DOMAIN-CONTAINING PROTEIN"/>
    <property type="match status" value="1"/>
</dbReference>
<name>A0A2U1K1V6_9BACI</name>
<evidence type="ECO:0000313" key="9">
    <source>
        <dbReference type="Proteomes" id="UP000245998"/>
    </source>
</evidence>
<dbReference type="InterPro" id="IPR039672">
    <property type="entry name" value="MFS_2"/>
</dbReference>
<dbReference type="EMBL" id="QCZG01000018">
    <property type="protein sequence ID" value="PWA11174.1"/>
    <property type="molecule type" value="Genomic_DNA"/>
</dbReference>
<reference evidence="8 9" key="1">
    <citation type="submission" date="2018-04" db="EMBL/GenBank/DDBJ databases">
        <title>Camelliibacillus theae gen. nov., sp. nov., isolated from Pu'er tea.</title>
        <authorList>
            <person name="Niu L."/>
        </authorList>
    </citation>
    <scope>NUCLEOTIDE SEQUENCE [LARGE SCALE GENOMIC DNA]</scope>
    <source>
        <strain evidence="8 9">T8</strain>
    </source>
</reference>
<feature type="domain" description="Major facilitator superfamily (MFS) profile" evidence="7">
    <location>
        <begin position="230"/>
        <end position="459"/>
    </location>
</feature>
<keyword evidence="5 6" id="KW-0472">Membrane</keyword>
<keyword evidence="4 6" id="KW-1133">Transmembrane helix</keyword>
<dbReference type="GO" id="GO:0005886">
    <property type="term" value="C:plasma membrane"/>
    <property type="evidence" value="ECO:0007669"/>
    <property type="project" value="UniProtKB-SubCell"/>
</dbReference>
<dbReference type="AlphaFoldDB" id="A0A2U1K1V6"/>
<dbReference type="InterPro" id="IPR020846">
    <property type="entry name" value="MFS_dom"/>
</dbReference>
<sequence>MQTSLNHYSQNNEIHKDIPGRKEIIGYGLGDFGYVLIWTLVASFLTYFYTDVAGIAAGAVGTLMLFVRLWDGVSDIGMGILVDRTNSKHGKARPYLIWMPIPLAITTVFLFTVPDVGMTGKITYAAITYSLFILLYTAVSIPFKTLLGMMTQEQHTRSMIGIVGAFFIQSSALLVNMITEPMASGIGGQLGWVMTGTLFGVLAVVTLYITFRTTKERVGFVPTAKQEEKVKLSSGVKALFKNKYWMIITLFCISYYTLLGFVGAELYFAKYILGNASYFSIISLVKAVPGILAIFFMAPIVKKIGKRNMVLIGILSIILSTFIKYLDPTSLNYFLIGSAFNGFGKGIFGAMLYALINDTVEYGEWKSKVRTGGLVNSAASFGMKVGTGLGTAIVGWLLAFGGYVGNLSQQSDTALQMILYLNIHIPFLIAIIMFLLMWLYKLDKIYPQIVEELQRRKNE</sequence>
<dbReference type="GO" id="GO:0008643">
    <property type="term" value="P:carbohydrate transport"/>
    <property type="evidence" value="ECO:0007669"/>
    <property type="project" value="InterPro"/>
</dbReference>
<feature type="transmembrane region" description="Helical" evidence="6">
    <location>
        <begin position="190"/>
        <end position="211"/>
    </location>
</feature>
<feature type="transmembrane region" description="Helical" evidence="6">
    <location>
        <begin position="24"/>
        <end position="49"/>
    </location>
</feature>
<dbReference type="PANTHER" id="PTHR11328">
    <property type="entry name" value="MAJOR FACILITATOR SUPERFAMILY DOMAIN-CONTAINING PROTEIN"/>
    <property type="match status" value="1"/>
</dbReference>
<dbReference type="SUPFAM" id="SSF103473">
    <property type="entry name" value="MFS general substrate transporter"/>
    <property type="match status" value="1"/>
</dbReference>
<feature type="transmembrane region" description="Helical" evidence="6">
    <location>
        <begin position="159"/>
        <end position="178"/>
    </location>
</feature>
<dbReference type="PROSITE" id="PS50850">
    <property type="entry name" value="MFS"/>
    <property type="match status" value="1"/>
</dbReference>
<feature type="transmembrane region" description="Helical" evidence="6">
    <location>
        <begin position="309"/>
        <end position="326"/>
    </location>
</feature>
<keyword evidence="2" id="KW-0813">Transport</keyword>
<feature type="transmembrane region" description="Helical" evidence="6">
    <location>
        <begin position="332"/>
        <end position="356"/>
    </location>
</feature>
<keyword evidence="9" id="KW-1185">Reference proteome</keyword>
<feature type="transmembrane region" description="Helical" evidence="6">
    <location>
        <begin position="418"/>
        <end position="440"/>
    </location>
</feature>
<protein>
    <submittedName>
        <fullName evidence="8">MFS transporter</fullName>
    </submittedName>
</protein>
<dbReference type="OrthoDB" id="9764596at2"/>
<dbReference type="Gene3D" id="1.20.1250.20">
    <property type="entry name" value="MFS general substrate transporter like domains"/>
    <property type="match status" value="2"/>
</dbReference>
<dbReference type="NCBIfam" id="TIGR00792">
    <property type="entry name" value="gph"/>
    <property type="match status" value="1"/>
</dbReference>
<dbReference type="RefSeq" id="WP_116554769.1">
    <property type="nucleotide sequence ID" value="NZ_QCZG01000018.1"/>
</dbReference>
<feature type="transmembrane region" description="Helical" evidence="6">
    <location>
        <begin position="95"/>
        <end position="114"/>
    </location>
</feature>
<feature type="transmembrane region" description="Helical" evidence="6">
    <location>
        <begin position="55"/>
        <end position="74"/>
    </location>
</feature>
<feature type="transmembrane region" description="Helical" evidence="6">
    <location>
        <begin position="276"/>
        <end position="297"/>
    </location>
</feature>
<evidence type="ECO:0000256" key="4">
    <source>
        <dbReference type="ARBA" id="ARBA00022989"/>
    </source>
</evidence>
<evidence type="ECO:0000256" key="2">
    <source>
        <dbReference type="ARBA" id="ARBA00022448"/>
    </source>
</evidence>
<dbReference type="InterPro" id="IPR036259">
    <property type="entry name" value="MFS_trans_sf"/>
</dbReference>
<feature type="transmembrane region" description="Helical" evidence="6">
    <location>
        <begin position="244"/>
        <end position="264"/>
    </location>
</feature>
<evidence type="ECO:0000256" key="6">
    <source>
        <dbReference type="SAM" id="Phobius"/>
    </source>
</evidence>
<feature type="transmembrane region" description="Helical" evidence="6">
    <location>
        <begin position="126"/>
        <end position="147"/>
    </location>
</feature>
<proteinExistence type="predicted"/>
<evidence type="ECO:0000256" key="3">
    <source>
        <dbReference type="ARBA" id="ARBA00022692"/>
    </source>
</evidence>
<gene>
    <name evidence="8" type="ORF">DCC39_09990</name>
</gene>
<evidence type="ECO:0000259" key="7">
    <source>
        <dbReference type="PROSITE" id="PS50850"/>
    </source>
</evidence>
<feature type="transmembrane region" description="Helical" evidence="6">
    <location>
        <begin position="377"/>
        <end position="398"/>
    </location>
</feature>
<evidence type="ECO:0000256" key="1">
    <source>
        <dbReference type="ARBA" id="ARBA00004651"/>
    </source>
</evidence>
<evidence type="ECO:0000313" key="8">
    <source>
        <dbReference type="EMBL" id="PWA11174.1"/>
    </source>
</evidence>
<dbReference type="Proteomes" id="UP000245998">
    <property type="component" value="Unassembled WGS sequence"/>
</dbReference>
<accession>A0A2U1K1V6</accession>
<dbReference type="Pfam" id="PF13347">
    <property type="entry name" value="MFS_2"/>
    <property type="match status" value="1"/>
</dbReference>
<dbReference type="InterPro" id="IPR001927">
    <property type="entry name" value="Na/Gal_symport"/>
</dbReference>
<comment type="subcellular location">
    <subcellularLocation>
        <location evidence="1">Cell membrane</location>
        <topology evidence="1">Multi-pass membrane protein</topology>
    </subcellularLocation>
</comment>
<comment type="caution">
    <text evidence="8">The sequence shown here is derived from an EMBL/GenBank/DDBJ whole genome shotgun (WGS) entry which is preliminary data.</text>
</comment>
<organism evidence="8 9">
    <name type="scientific">Pueribacillus theae</name>
    <dbReference type="NCBI Taxonomy" id="2171751"/>
    <lineage>
        <taxon>Bacteria</taxon>
        <taxon>Bacillati</taxon>
        <taxon>Bacillota</taxon>
        <taxon>Bacilli</taxon>
        <taxon>Bacillales</taxon>
        <taxon>Bacillaceae</taxon>
        <taxon>Pueribacillus</taxon>
    </lineage>
</organism>
<evidence type="ECO:0000256" key="5">
    <source>
        <dbReference type="ARBA" id="ARBA00023136"/>
    </source>
</evidence>
<dbReference type="GO" id="GO:0015293">
    <property type="term" value="F:symporter activity"/>
    <property type="evidence" value="ECO:0007669"/>
    <property type="project" value="InterPro"/>
</dbReference>